<organism evidence="4">
    <name type="scientific">marine sediment metagenome</name>
    <dbReference type="NCBI Taxonomy" id="412755"/>
    <lineage>
        <taxon>unclassified sequences</taxon>
        <taxon>metagenomes</taxon>
        <taxon>ecological metagenomes</taxon>
    </lineage>
</organism>
<dbReference type="InterPro" id="IPR001670">
    <property type="entry name" value="ADH_Fe/GldA"/>
</dbReference>
<accession>A0A0F9KPR2</accession>
<dbReference type="Pfam" id="PF25137">
    <property type="entry name" value="ADH_Fe_C"/>
    <property type="match status" value="1"/>
</dbReference>
<dbReference type="Gene3D" id="1.20.1090.10">
    <property type="entry name" value="Dehydroquinate synthase-like - alpha domain"/>
    <property type="match status" value="1"/>
</dbReference>
<dbReference type="EMBL" id="LAZR01013008">
    <property type="protein sequence ID" value="KKM24018.1"/>
    <property type="molecule type" value="Genomic_DNA"/>
</dbReference>
<gene>
    <name evidence="4" type="ORF">LCGC14_1609310</name>
</gene>
<feature type="domain" description="Fe-containing alcohol dehydrogenase-like C-terminal" evidence="3">
    <location>
        <begin position="172"/>
        <end position="368"/>
    </location>
</feature>
<evidence type="ECO:0000256" key="1">
    <source>
        <dbReference type="ARBA" id="ARBA00023002"/>
    </source>
</evidence>
<proteinExistence type="predicted"/>
<feature type="domain" description="Alcohol dehydrogenase iron-type/glycerol dehydrogenase GldA" evidence="2">
    <location>
        <begin position="4"/>
        <end position="158"/>
    </location>
</feature>
<feature type="non-terminal residue" evidence="4">
    <location>
        <position position="1"/>
    </location>
</feature>
<reference evidence="4" key="1">
    <citation type="journal article" date="2015" name="Nature">
        <title>Complex archaea that bridge the gap between prokaryotes and eukaryotes.</title>
        <authorList>
            <person name="Spang A."/>
            <person name="Saw J.H."/>
            <person name="Jorgensen S.L."/>
            <person name="Zaremba-Niedzwiedzka K."/>
            <person name="Martijn J."/>
            <person name="Lind A.E."/>
            <person name="van Eijk R."/>
            <person name="Schleper C."/>
            <person name="Guy L."/>
            <person name="Ettema T.J."/>
        </authorList>
    </citation>
    <scope>NUCLEOTIDE SEQUENCE</scope>
</reference>
<dbReference type="CDD" id="cd08551">
    <property type="entry name" value="Fe-ADH"/>
    <property type="match status" value="1"/>
</dbReference>
<protein>
    <submittedName>
        <fullName evidence="4">Uncharacterized protein</fullName>
    </submittedName>
</protein>
<dbReference type="GO" id="GO:0004022">
    <property type="term" value="F:alcohol dehydrogenase (NAD+) activity"/>
    <property type="evidence" value="ECO:0007669"/>
    <property type="project" value="TreeGrafter"/>
</dbReference>
<dbReference type="Pfam" id="PF00465">
    <property type="entry name" value="Fe-ADH"/>
    <property type="match status" value="1"/>
</dbReference>
<dbReference type="InterPro" id="IPR056798">
    <property type="entry name" value="ADH_Fe_C"/>
</dbReference>
<dbReference type="GO" id="GO:0046872">
    <property type="term" value="F:metal ion binding"/>
    <property type="evidence" value="ECO:0007669"/>
    <property type="project" value="InterPro"/>
</dbReference>
<dbReference type="InterPro" id="IPR039697">
    <property type="entry name" value="Alcohol_dehydrogenase_Fe"/>
</dbReference>
<keyword evidence="1" id="KW-0560">Oxidoreductase</keyword>
<evidence type="ECO:0000259" key="2">
    <source>
        <dbReference type="Pfam" id="PF00465"/>
    </source>
</evidence>
<dbReference type="AlphaFoldDB" id="A0A0F9KPR2"/>
<evidence type="ECO:0000313" key="4">
    <source>
        <dbReference type="EMBL" id="KKM24018.1"/>
    </source>
</evidence>
<evidence type="ECO:0000259" key="3">
    <source>
        <dbReference type="Pfam" id="PF25137"/>
    </source>
</evidence>
<dbReference type="Gene3D" id="3.40.50.1970">
    <property type="match status" value="1"/>
</dbReference>
<comment type="caution">
    <text evidence="4">The sequence shown here is derived from an EMBL/GenBank/DDBJ whole genome shotgun (WGS) entry which is preliminary data.</text>
</comment>
<dbReference type="PANTHER" id="PTHR11496">
    <property type="entry name" value="ALCOHOL DEHYDROGENASE"/>
    <property type="match status" value="1"/>
</dbReference>
<dbReference type="PANTHER" id="PTHR11496:SF83">
    <property type="entry name" value="HYDROXYACID-OXOACID TRANSHYDROGENASE, MITOCHONDRIAL"/>
    <property type="match status" value="1"/>
</dbReference>
<name>A0A0F9KPR2_9ZZZZ</name>
<sequence length="389" mass="41716">SVPFGKKALLITNLQTRDPHSYHNIFESLVDSGLEIAGPFPSAQPNSPKEDVSRIKEEILREKPDFVLVASGGSGIDATKAAVVLAILDGDIEDYFGTGKVTEKLVAEGKKLLPCIAVQTASGSSAHLTKYSNITDLKTNQKKLIIDEAVIPPRALFDYSLTKSMSTSLTLDGAFDGLAHCLEVYYGASPESFEKAQEIALTGIELIVSSIEKAAAEPFDITTRETLGLGADLGGYAVMVGGTNGAHLTSFSLVDILSHGRACALLNPYYTVFFASSIQKQLKKLAHLFSKYSLIDESSLSFDGQKLGLAVAKALIALSKRVGYPTTLGKIEGMSKAHIERALQGAKNPQLETKLNNMPVPMTSDMVDEYMKPILEAALNGDFGLIKTL</sequence>
<dbReference type="SUPFAM" id="SSF56796">
    <property type="entry name" value="Dehydroquinate synthase-like"/>
    <property type="match status" value="1"/>
</dbReference>